<dbReference type="Proteomes" id="UP000247498">
    <property type="component" value="Unassembled WGS sequence"/>
</dbReference>
<evidence type="ECO:0000313" key="3">
    <source>
        <dbReference type="Proteomes" id="UP000247498"/>
    </source>
</evidence>
<protein>
    <submittedName>
        <fullName evidence="2">Uncharacterized protein</fullName>
    </submittedName>
</protein>
<comment type="caution">
    <text evidence="2">The sequence shown here is derived from an EMBL/GenBank/DDBJ whole genome shotgun (WGS) entry which is preliminary data.</text>
</comment>
<name>A0A2V0P522_9CHLO</name>
<feature type="compositionally biased region" description="Pro residues" evidence="1">
    <location>
        <begin position="68"/>
        <end position="78"/>
    </location>
</feature>
<evidence type="ECO:0000256" key="1">
    <source>
        <dbReference type="SAM" id="MobiDB-lite"/>
    </source>
</evidence>
<feature type="compositionally biased region" description="Pro residues" evidence="1">
    <location>
        <begin position="348"/>
        <end position="363"/>
    </location>
</feature>
<feature type="region of interest" description="Disordered" evidence="1">
    <location>
        <begin position="41"/>
        <end position="84"/>
    </location>
</feature>
<accession>A0A2V0P522</accession>
<feature type="compositionally biased region" description="Low complexity" evidence="1">
    <location>
        <begin position="109"/>
        <end position="130"/>
    </location>
</feature>
<proteinExistence type="predicted"/>
<feature type="compositionally biased region" description="Acidic residues" evidence="1">
    <location>
        <begin position="231"/>
        <end position="252"/>
    </location>
</feature>
<keyword evidence="3" id="KW-1185">Reference proteome</keyword>
<feature type="region of interest" description="Disordered" evidence="1">
    <location>
        <begin position="97"/>
        <end position="205"/>
    </location>
</feature>
<feature type="region of interest" description="Disordered" evidence="1">
    <location>
        <begin position="224"/>
        <end position="269"/>
    </location>
</feature>
<dbReference type="AlphaFoldDB" id="A0A2V0P522"/>
<feature type="compositionally biased region" description="Basic residues" evidence="1">
    <location>
        <begin position="1"/>
        <end position="10"/>
    </location>
</feature>
<feature type="region of interest" description="Disordered" evidence="1">
    <location>
        <begin position="302"/>
        <end position="399"/>
    </location>
</feature>
<feature type="compositionally biased region" description="Pro residues" evidence="1">
    <location>
        <begin position="174"/>
        <end position="184"/>
    </location>
</feature>
<organism evidence="2 3">
    <name type="scientific">Raphidocelis subcapitata</name>
    <dbReference type="NCBI Taxonomy" id="307507"/>
    <lineage>
        <taxon>Eukaryota</taxon>
        <taxon>Viridiplantae</taxon>
        <taxon>Chlorophyta</taxon>
        <taxon>core chlorophytes</taxon>
        <taxon>Chlorophyceae</taxon>
        <taxon>CS clade</taxon>
        <taxon>Sphaeropleales</taxon>
        <taxon>Selenastraceae</taxon>
        <taxon>Raphidocelis</taxon>
    </lineage>
</organism>
<dbReference type="EMBL" id="BDRX01000036">
    <property type="protein sequence ID" value="GBF92950.1"/>
    <property type="molecule type" value="Genomic_DNA"/>
</dbReference>
<dbReference type="InParanoid" id="A0A2V0P522"/>
<feature type="compositionally biased region" description="Low complexity" evidence="1">
    <location>
        <begin position="41"/>
        <end position="67"/>
    </location>
</feature>
<feature type="region of interest" description="Disordered" evidence="1">
    <location>
        <begin position="1"/>
        <end position="23"/>
    </location>
</feature>
<gene>
    <name evidence="2" type="ORF">Rsub_05786</name>
</gene>
<sequence>MAHGKRKKAAQKSLNIVSIDPERRAELEASVQERRLCAMRAAAPGRAAKPAPRGGGAHRPAVPQEAAPAPPPPPPPPLASDGGAEDAVCLVAFVAPSPADAKPSPPLPAAEAPQLQRAPSSASAASEALPFAPPSEHEAASEPGDSPFTEEEETTDDGAWSSSCFTDDAFASDAPPPADEPPAGPAEEARLGAEEGGAPANKPLAAPLECDFTAGNMLFIAAAVPLPPDDGGWDADADAPSEADAPDDDWAPADDPSWQKSPVPQPAAAAADAARAELAFADGAAAAVAADEALAALARLQAAGAGDVAASEPQPPLPAAADVPSRRGSRSGEADDCTDIAAADRPDAPLPPAEFSPPKPAGPPSRERDSGPDASEAGDGGCEAAVRPPVARGNSKTARRVKRFWSKFVSAFGGGCCRAPAVRV</sequence>
<evidence type="ECO:0000313" key="2">
    <source>
        <dbReference type="EMBL" id="GBF92950.1"/>
    </source>
</evidence>
<reference evidence="2 3" key="1">
    <citation type="journal article" date="2018" name="Sci. Rep.">
        <title>Raphidocelis subcapitata (=Pseudokirchneriella subcapitata) provides an insight into genome evolution and environmental adaptations in the Sphaeropleales.</title>
        <authorList>
            <person name="Suzuki S."/>
            <person name="Yamaguchi H."/>
            <person name="Nakajima N."/>
            <person name="Kawachi M."/>
        </authorList>
    </citation>
    <scope>NUCLEOTIDE SEQUENCE [LARGE SCALE GENOMIC DNA]</scope>
    <source>
        <strain evidence="2 3">NIES-35</strain>
    </source>
</reference>